<accession>A0A8J2SIR6</accession>
<dbReference type="SMART" id="SM00731">
    <property type="entry name" value="SprT"/>
    <property type="match status" value="1"/>
</dbReference>
<dbReference type="EMBL" id="CAKKNE010000003">
    <property type="protein sequence ID" value="CAH0372725.1"/>
    <property type="molecule type" value="Genomic_DNA"/>
</dbReference>
<evidence type="ECO:0000313" key="4">
    <source>
        <dbReference type="Proteomes" id="UP000789595"/>
    </source>
</evidence>
<feature type="region of interest" description="Disordered" evidence="1">
    <location>
        <begin position="124"/>
        <end position="151"/>
    </location>
</feature>
<dbReference type="Pfam" id="PF10263">
    <property type="entry name" value="SprT-like"/>
    <property type="match status" value="1"/>
</dbReference>
<dbReference type="InterPro" id="IPR006640">
    <property type="entry name" value="SprT-like_domain"/>
</dbReference>
<proteinExistence type="predicted"/>
<feature type="compositionally biased region" description="Acidic residues" evidence="1">
    <location>
        <begin position="76"/>
        <end position="87"/>
    </location>
</feature>
<dbReference type="AlphaFoldDB" id="A0A8J2SIR6"/>
<dbReference type="GO" id="GO:0005634">
    <property type="term" value="C:nucleus"/>
    <property type="evidence" value="ECO:0007669"/>
    <property type="project" value="TreeGrafter"/>
</dbReference>
<dbReference type="PANTHER" id="PTHR23099:SF0">
    <property type="entry name" value="GERM CELL NUCLEAR ACIDIC PROTEIN"/>
    <property type="match status" value="1"/>
</dbReference>
<dbReference type="Proteomes" id="UP000789595">
    <property type="component" value="Unassembled WGS sequence"/>
</dbReference>
<organism evidence="3 4">
    <name type="scientific">Pelagomonas calceolata</name>
    <dbReference type="NCBI Taxonomy" id="35677"/>
    <lineage>
        <taxon>Eukaryota</taxon>
        <taxon>Sar</taxon>
        <taxon>Stramenopiles</taxon>
        <taxon>Ochrophyta</taxon>
        <taxon>Pelagophyceae</taxon>
        <taxon>Pelagomonadales</taxon>
        <taxon>Pelagomonadaceae</taxon>
        <taxon>Pelagomonas</taxon>
    </lineage>
</organism>
<feature type="region of interest" description="Disordered" evidence="1">
    <location>
        <begin position="32"/>
        <end position="53"/>
    </location>
</feature>
<evidence type="ECO:0000256" key="1">
    <source>
        <dbReference type="SAM" id="MobiDB-lite"/>
    </source>
</evidence>
<evidence type="ECO:0000313" key="3">
    <source>
        <dbReference type="EMBL" id="CAH0372725.1"/>
    </source>
</evidence>
<comment type="caution">
    <text evidence="3">The sequence shown here is derived from an EMBL/GenBank/DDBJ whole genome shotgun (WGS) entry which is preliminary data.</text>
</comment>
<feature type="region of interest" description="Disordered" evidence="1">
    <location>
        <begin position="76"/>
        <end position="100"/>
    </location>
</feature>
<dbReference type="GO" id="GO:0006950">
    <property type="term" value="P:response to stress"/>
    <property type="evidence" value="ECO:0007669"/>
    <property type="project" value="UniProtKB-ARBA"/>
</dbReference>
<dbReference type="OrthoDB" id="20772at2759"/>
<feature type="compositionally biased region" description="Low complexity" evidence="1">
    <location>
        <begin position="127"/>
        <end position="136"/>
    </location>
</feature>
<protein>
    <recommendedName>
        <fullName evidence="2">SprT-like domain-containing protein</fullName>
    </recommendedName>
</protein>
<feature type="compositionally biased region" description="Low complexity" evidence="1">
    <location>
        <begin position="44"/>
        <end position="53"/>
    </location>
</feature>
<keyword evidence="4" id="KW-1185">Reference proteome</keyword>
<feature type="domain" description="SprT-like" evidence="2">
    <location>
        <begin position="168"/>
        <end position="330"/>
    </location>
</feature>
<sequence length="452" mass="49213">MTALVPGRTRLRRYIVADSASDEDELNSRLETLAVADSPPTRPPASARRGGLDGDAWARVARRDATAALDLASDDEDGWLATSDEEGQGASAGESASNSDSILDLTEAASPEAAAATKPILLDLTNSPPGAAASPPARKPPGRMADTSNLSVATPRHVARAFARRRAALLGDAFADYDGAVVGGRLAEAVECSWSKRLRTTSGITRMTKRRVGPVAAWERRAVVELSTHVCDSEEKMRHTLAHELCHAAAWVVDGVSKPPHGRAFKRWASRFMDAVPALTITTRHTYVISYKFNWRCSAPGCNYAIGRHSNSLDTTKYVCGRCAAPLVAVPTVLTLFDVDMSVREARGKVKDMFRQNAHIEDPRTAAILVHKGKAERAAAFERLFFSYVGPCHGTALAIRTDRLAPRSRRLQEAMLQYKTKAQIMYLLEPRDLTEKQNSSLDADEAEFFRGS</sequence>
<dbReference type="PANTHER" id="PTHR23099">
    <property type="entry name" value="TRANSCRIPTIONAL REGULATOR"/>
    <property type="match status" value="1"/>
</dbReference>
<evidence type="ECO:0000259" key="2">
    <source>
        <dbReference type="SMART" id="SM00731"/>
    </source>
</evidence>
<reference evidence="3" key="1">
    <citation type="submission" date="2021-11" db="EMBL/GenBank/DDBJ databases">
        <authorList>
            <consortium name="Genoscope - CEA"/>
            <person name="William W."/>
        </authorList>
    </citation>
    <scope>NUCLEOTIDE SEQUENCE</scope>
</reference>
<gene>
    <name evidence="3" type="ORF">PECAL_3P27480</name>
</gene>
<name>A0A8J2SIR6_9STRA</name>